<gene>
    <name evidence="3" type="ORF">AB0E65_28110</name>
</gene>
<evidence type="ECO:0000259" key="2">
    <source>
        <dbReference type="Pfam" id="PF11716"/>
    </source>
</evidence>
<accession>A0ABV2YQM9</accession>
<dbReference type="InterPro" id="IPR034660">
    <property type="entry name" value="DinB/YfiT-like"/>
</dbReference>
<dbReference type="Pfam" id="PF07398">
    <property type="entry name" value="MDMPI_C"/>
    <property type="match status" value="1"/>
</dbReference>
<dbReference type="InterPro" id="IPR010872">
    <property type="entry name" value="MDMPI_C-term_domain"/>
</dbReference>
<organism evidence="3 4">
    <name type="scientific">Streptomyces fragilis</name>
    <dbReference type="NCBI Taxonomy" id="67301"/>
    <lineage>
        <taxon>Bacteria</taxon>
        <taxon>Bacillati</taxon>
        <taxon>Actinomycetota</taxon>
        <taxon>Actinomycetes</taxon>
        <taxon>Kitasatosporales</taxon>
        <taxon>Streptomycetaceae</taxon>
        <taxon>Streptomyces</taxon>
    </lineage>
</organism>
<dbReference type="InterPro" id="IPR024344">
    <property type="entry name" value="MDMPI_metal-binding"/>
</dbReference>
<evidence type="ECO:0000259" key="1">
    <source>
        <dbReference type="Pfam" id="PF07398"/>
    </source>
</evidence>
<dbReference type="PANTHER" id="PTHR40758:SF1">
    <property type="entry name" value="CONSERVED PROTEIN"/>
    <property type="match status" value="1"/>
</dbReference>
<feature type="domain" description="Mycothiol-dependent maleylpyruvate isomerase metal-binding" evidence="2">
    <location>
        <begin position="14"/>
        <end position="129"/>
    </location>
</feature>
<sequence length="248" mass="26708">MSIADHVEFLRGEGESLAAAAKEAGTDAPVPTCPGWRVRDLVRHTGAVHRWATAFVALGLTSPRRIEDAPELDGAELLAWFADGHAELTRTLASADPATDCWHFLRAPSPLAFWARRQAHETAVHRMDAEAARGLEPTPVATEFAVDGIDELLCGFLARRSSRVRSPEPRLLRVRATDVADAVWTLHLSQDPPVTVRGTDGAVATDPDCELSGTAAELYPALWNRAPIPSVTGDAATAALWRETARVG</sequence>
<dbReference type="EMBL" id="JBEZUR010000080">
    <property type="protein sequence ID" value="MEU3558042.1"/>
    <property type="molecule type" value="Genomic_DNA"/>
</dbReference>
<dbReference type="NCBIfam" id="TIGR03083">
    <property type="entry name" value="maleylpyruvate isomerase family mycothiol-dependent enzyme"/>
    <property type="match status" value="1"/>
</dbReference>
<evidence type="ECO:0000313" key="4">
    <source>
        <dbReference type="Proteomes" id="UP001550850"/>
    </source>
</evidence>
<reference evidence="3 4" key="1">
    <citation type="submission" date="2024-06" db="EMBL/GenBank/DDBJ databases">
        <title>The Natural Products Discovery Center: Release of the First 8490 Sequenced Strains for Exploring Actinobacteria Biosynthetic Diversity.</title>
        <authorList>
            <person name="Kalkreuter E."/>
            <person name="Kautsar S.A."/>
            <person name="Yang D."/>
            <person name="Bader C.D."/>
            <person name="Teijaro C.N."/>
            <person name="Fluegel L."/>
            <person name="Davis C.M."/>
            <person name="Simpson J.R."/>
            <person name="Lauterbach L."/>
            <person name="Steele A.D."/>
            <person name="Gui C."/>
            <person name="Meng S."/>
            <person name="Li G."/>
            <person name="Viehrig K."/>
            <person name="Ye F."/>
            <person name="Su P."/>
            <person name="Kiefer A.F."/>
            <person name="Nichols A."/>
            <person name="Cepeda A.J."/>
            <person name="Yan W."/>
            <person name="Fan B."/>
            <person name="Jiang Y."/>
            <person name="Adhikari A."/>
            <person name="Zheng C.-J."/>
            <person name="Schuster L."/>
            <person name="Cowan T.M."/>
            <person name="Smanski M.J."/>
            <person name="Chevrette M.G."/>
            <person name="De Carvalho L.P.S."/>
            <person name="Shen B."/>
        </authorList>
    </citation>
    <scope>NUCLEOTIDE SEQUENCE [LARGE SCALE GENOMIC DNA]</scope>
    <source>
        <strain evidence="3 4">NPDC038104</strain>
    </source>
</reference>
<dbReference type="SUPFAM" id="SSF109854">
    <property type="entry name" value="DinB/YfiT-like putative metalloenzymes"/>
    <property type="match status" value="1"/>
</dbReference>
<keyword evidence="4" id="KW-1185">Reference proteome</keyword>
<dbReference type="Proteomes" id="UP001550850">
    <property type="component" value="Unassembled WGS sequence"/>
</dbReference>
<comment type="caution">
    <text evidence="3">The sequence shown here is derived from an EMBL/GenBank/DDBJ whole genome shotgun (WGS) entry which is preliminary data.</text>
</comment>
<proteinExistence type="predicted"/>
<evidence type="ECO:0000313" key="3">
    <source>
        <dbReference type="EMBL" id="MEU3558042.1"/>
    </source>
</evidence>
<name>A0ABV2YQM9_9ACTN</name>
<dbReference type="RefSeq" id="WP_108957173.1">
    <property type="nucleotide sequence ID" value="NZ_BEVZ01000012.1"/>
</dbReference>
<dbReference type="GO" id="GO:0016853">
    <property type="term" value="F:isomerase activity"/>
    <property type="evidence" value="ECO:0007669"/>
    <property type="project" value="UniProtKB-KW"/>
</dbReference>
<dbReference type="Gene3D" id="1.20.120.450">
    <property type="entry name" value="dinb family like domain"/>
    <property type="match status" value="1"/>
</dbReference>
<dbReference type="InterPro" id="IPR017517">
    <property type="entry name" value="Maleyloyr_isom"/>
</dbReference>
<keyword evidence="3" id="KW-0413">Isomerase</keyword>
<protein>
    <submittedName>
        <fullName evidence="3">Maleylpyruvate isomerase family mycothiol-dependent enzyme</fullName>
    </submittedName>
</protein>
<feature type="domain" description="MDMPI C-terminal" evidence="1">
    <location>
        <begin position="143"/>
        <end position="239"/>
    </location>
</feature>
<dbReference type="PANTHER" id="PTHR40758">
    <property type="entry name" value="CONSERVED PROTEIN"/>
    <property type="match status" value="1"/>
</dbReference>
<dbReference type="Pfam" id="PF11716">
    <property type="entry name" value="MDMPI_N"/>
    <property type="match status" value="1"/>
</dbReference>